<dbReference type="Proteomes" id="UP000694843">
    <property type="component" value="Unplaced"/>
</dbReference>
<evidence type="ECO:0000313" key="5">
    <source>
        <dbReference type="RefSeq" id="XP_018012916.1"/>
    </source>
</evidence>
<feature type="transmembrane region" description="Helical" evidence="2">
    <location>
        <begin position="1075"/>
        <end position="1099"/>
    </location>
</feature>
<keyword evidence="3" id="KW-0732">Signal</keyword>
<sequence>MKVHDRAFKLGHIIMLRCILLVLVSIWPVLAMRSCFQGLQKECSSYDREFSACLCAADSTREELCCDLNGRSGVISHDSVRFFGKVVVRDAENLDFYPDCNNPQNITFINIKNGSFKNQVGVAPVRCPTLVDVRDSFFKNFWLINGLTLFKAQVNAVGWATDFTHIRMDNSTVNLLSNFSVSNPGWIKRECFTMQHSLINEAVHINVACDVIMENTVLKSIQHSRFSRSRITNSTFEKVPKYGLTFLRGWHRMREVTFTTLAKESLIFAFQSDVSIVGLKILKCEMPCITIEGGFIHATNVSISGELIPNFLSSGYVKHVPSEEFRMVRTTDVSCRAGSSKLVCDLGAHDTMPVVFLPTTEYAEILVMKHHNLGIFTNCYKHLAIKQVIGYVREEGSYQATTVPFIEGHLDGTSKILECDEVPKTLYIEDCKLRFLHAADLEELVVTKAEVGSVEVKSPMNYVKFDYAEIHYLENVEYFKDPQKKSMFEMSDVLFTSIYGLYLRSGGILSYCRVQTKIANLTLNLSLPTDSLLIKTTHIERIPENGITIVRGILIFDEVTIVDLEADAINIQHGGKLVVSGALDPPKPLGCSEFAPSIVVQSRYQVVFIGAPTPSWLWNCVKVMPDAKFEVDIEQGYVNLKPSDCELDSQYQYSCEAYTGRGAILGGNNNFAEAREVSIKGGHRLIVKEHCLDELKIYSVPRVKIAFVDTSCFHKLEVHNSSVNKLWNNVFAAKVTESRIIDFRPTAELEQTLITSSKMDTIRAGIRNGVFNGVDINTVESMSISSNLTMIHTLIDTLLESSISISYNAILTIDHSSISNMNIKCITVFGNLTILNSVIHHSVNGSIVVHPDSHIHLENVTISSQVPHIISMEGPANFVLKNIHVKNRTMRGVQKLTLVNENLEVDADVSKATLPPLNEDFPPPNNENSEWIKLQSNDSTVPDRDDILQPEEISPKKRVEKEVVYSVMNGSVHDAKIFEHVKFDVMNHDVDGKSGKAVDTMDIAQRSEEAVINPTETVKATTKETYAVVDLVKQSKTWSAENLEASTHKPMHPQAAKATDNGKTNAIPTSQPSGAGLLVVFLVMFFAAILLLIIVMMYYKKYMNLRTENQTRAYQPMALGSRSDASESQAEGEHASVELKSTVAVTFKAAPLQRETSPTFAEDDTTMAIADRVNLVQ</sequence>
<feature type="signal peptide" evidence="3">
    <location>
        <begin position="1"/>
        <end position="31"/>
    </location>
</feature>
<proteinExistence type="predicted"/>
<evidence type="ECO:0000256" key="2">
    <source>
        <dbReference type="SAM" id="Phobius"/>
    </source>
</evidence>
<keyword evidence="4" id="KW-1185">Reference proteome</keyword>
<dbReference type="RefSeq" id="XP_018012916.1">
    <property type="nucleotide sequence ID" value="XM_018157427.2"/>
</dbReference>
<protein>
    <submittedName>
        <fullName evidence="5">Uncharacterized protein LOC108669985</fullName>
    </submittedName>
</protein>
<keyword evidence="2" id="KW-1133">Transmembrane helix</keyword>
<dbReference type="GeneID" id="108669985"/>
<keyword evidence="2" id="KW-0472">Membrane</keyword>
<organism evidence="4 5">
    <name type="scientific">Hyalella azteca</name>
    <name type="common">Amphipod</name>
    <dbReference type="NCBI Taxonomy" id="294128"/>
    <lineage>
        <taxon>Eukaryota</taxon>
        <taxon>Metazoa</taxon>
        <taxon>Ecdysozoa</taxon>
        <taxon>Arthropoda</taxon>
        <taxon>Crustacea</taxon>
        <taxon>Multicrustacea</taxon>
        <taxon>Malacostraca</taxon>
        <taxon>Eumalacostraca</taxon>
        <taxon>Peracarida</taxon>
        <taxon>Amphipoda</taxon>
        <taxon>Senticaudata</taxon>
        <taxon>Talitrida</taxon>
        <taxon>Talitroidea</taxon>
        <taxon>Hyalellidae</taxon>
        <taxon>Hyalella</taxon>
    </lineage>
</organism>
<name>A0A8B7NHS0_HYAAZ</name>
<accession>A0A8B7NHS0</accession>
<feature type="chain" id="PRO_5034396789" evidence="3">
    <location>
        <begin position="32"/>
        <end position="1177"/>
    </location>
</feature>
<evidence type="ECO:0000313" key="4">
    <source>
        <dbReference type="Proteomes" id="UP000694843"/>
    </source>
</evidence>
<reference evidence="5" key="1">
    <citation type="submission" date="2025-08" db="UniProtKB">
        <authorList>
            <consortium name="RefSeq"/>
        </authorList>
    </citation>
    <scope>IDENTIFICATION</scope>
    <source>
        <tissue evidence="5">Whole organism</tissue>
    </source>
</reference>
<dbReference type="AlphaFoldDB" id="A0A8B7NHS0"/>
<feature type="region of interest" description="Disordered" evidence="1">
    <location>
        <begin position="1043"/>
        <end position="1067"/>
    </location>
</feature>
<keyword evidence="2" id="KW-0812">Transmembrane</keyword>
<dbReference type="KEGG" id="hazt:108669985"/>
<evidence type="ECO:0000256" key="1">
    <source>
        <dbReference type="SAM" id="MobiDB-lite"/>
    </source>
</evidence>
<evidence type="ECO:0000256" key="3">
    <source>
        <dbReference type="SAM" id="SignalP"/>
    </source>
</evidence>
<gene>
    <name evidence="5" type="primary">LOC108669985</name>
</gene>